<reference evidence="1 2" key="1">
    <citation type="journal article" date="2016" name="Nat. Commun.">
        <title>Thousands of microbial genomes shed light on interconnected biogeochemical processes in an aquifer system.</title>
        <authorList>
            <person name="Anantharaman K."/>
            <person name="Brown C.T."/>
            <person name="Hug L.A."/>
            <person name="Sharon I."/>
            <person name="Castelle C.J."/>
            <person name="Probst A.J."/>
            <person name="Thomas B.C."/>
            <person name="Singh A."/>
            <person name="Wilkins M.J."/>
            <person name="Karaoz U."/>
            <person name="Brodie E.L."/>
            <person name="Williams K.H."/>
            <person name="Hubbard S.S."/>
            <person name="Banfield J.F."/>
        </authorList>
    </citation>
    <scope>NUCLEOTIDE SEQUENCE [LARGE SCALE GENOMIC DNA]</scope>
</reference>
<name>A0A1G2FZ78_9BACT</name>
<evidence type="ECO:0000313" key="2">
    <source>
        <dbReference type="Proteomes" id="UP000176700"/>
    </source>
</evidence>
<dbReference type="Gene3D" id="3.30.420.40">
    <property type="match status" value="2"/>
</dbReference>
<dbReference type="Pfam" id="PF11104">
    <property type="entry name" value="PilM_2"/>
    <property type="match status" value="1"/>
</dbReference>
<dbReference type="EMBL" id="MHNI01000007">
    <property type="protein sequence ID" value="OGZ43394.1"/>
    <property type="molecule type" value="Genomic_DNA"/>
</dbReference>
<dbReference type="Gene3D" id="3.30.1490.300">
    <property type="match status" value="1"/>
</dbReference>
<evidence type="ECO:0008006" key="3">
    <source>
        <dbReference type="Google" id="ProtNLM"/>
    </source>
</evidence>
<dbReference type="InterPro" id="IPR043129">
    <property type="entry name" value="ATPase_NBD"/>
</dbReference>
<dbReference type="CDD" id="cd24049">
    <property type="entry name" value="ASKHA_NBD_PilM"/>
    <property type="match status" value="1"/>
</dbReference>
<dbReference type="AlphaFoldDB" id="A0A1G2FZ78"/>
<dbReference type="PANTHER" id="PTHR32432:SF3">
    <property type="entry name" value="ETHANOLAMINE UTILIZATION PROTEIN EUTJ"/>
    <property type="match status" value="1"/>
</dbReference>
<sequence length="359" mass="40647">MRIVPRLPKSLRLPVVGLDISDRTFKFVKFRKEKKRFSIDFYGQGSIPDGVVVSGEIKDVEKLSYVLAQTLQSHLKKGPLPVAYSLPEERGFVRLVELPSVEEEEIKSVVRLQLEENFPLSPENTVFDYEILRMAGGQKHMDLVISAFPREIVESYMVSLQGAGLKPVIAETESQALARAVVPSYERGSVMIVDIGYTRTSFFIAHRGIVRFTSTVNFSGQELIRSIMMALGVDEKKAVRLKNEFSFFREDQRKIYEAITPSIDGLKDELKKRLLFWETHETEAPGHRNITVVERIYLTGGESHMVGLPEYLASVLNVSVERAQPWEGIFDLETYIPPISAHDALLYATAFGLALRHEL</sequence>
<dbReference type="PIRSF" id="PIRSF019169">
    <property type="entry name" value="PilM"/>
    <property type="match status" value="1"/>
</dbReference>
<dbReference type="InterPro" id="IPR005883">
    <property type="entry name" value="PilM"/>
</dbReference>
<dbReference type="InterPro" id="IPR050696">
    <property type="entry name" value="FtsA/MreB"/>
</dbReference>
<dbReference type="SUPFAM" id="SSF53067">
    <property type="entry name" value="Actin-like ATPase domain"/>
    <property type="match status" value="2"/>
</dbReference>
<proteinExistence type="predicted"/>
<evidence type="ECO:0000313" key="1">
    <source>
        <dbReference type="EMBL" id="OGZ43394.1"/>
    </source>
</evidence>
<gene>
    <name evidence="1" type="ORF">A2W41_03980</name>
</gene>
<comment type="caution">
    <text evidence="1">The sequence shown here is derived from an EMBL/GenBank/DDBJ whole genome shotgun (WGS) entry which is preliminary data.</text>
</comment>
<organism evidence="1 2">
    <name type="scientific">Candidatus Ryanbacteria bacterium RIFCSPHIGHO2_01_45_13</name>
    <dbReference type="NCBI Taxonomy" id="1802112"/>
    <lineage>
        <taxon>Bacteria</taxon>
        <taxon>Candidatus Ryaniibacteriota</taxon>
    </lineage>
</organism>
<protein>
    <recommendedName>
        <fullName evidence="3">SHS2 domain-containing protein</fullName>
    </recommendedName>
</protein>
<dbReference type="NCBIfam" id="TIGR01175">
    <property type="entry name" value="pilM"/>
    <property type="match status" value="1"/>
</dbReference>
<dbReference type="Proteomes" id="UP000176700">
    <property type="component" value="Unassembled WGS sequence"/>
</dbReference>
<accession>A0A1G2FZ78</accession>
<dbReference type="PANTHER" id="PTHR32432">
    <property type="entry name" value="CELL DIVISION PROTEIN FTSA-RELATED"/>
    <property type="match status" value="1"/>
</dbReference>